<name>A0A6V8NSA3_9ACTN</name>
<gene>
    <name evidence="1" type="ORF">HKBW3S06_01477</name>
</gene>
<dbReference type="Proteomes" id="UP000580051">
    <property type="component" value="Unassembled WGS sequence"/>
</dbReference>
<proteinExistence type="predicted"/>
<dbReference type="AlphaFoldDB" id="A0A6V8NSA3"/>
<protein>
    <submittedName>
        <fullName evidence="1">Uncharacterized protein</fullName>
    </submittedName>
</protein>
<sequence length="24" mass="2970">REKELVKRKVFIEMDLLLGKYFLT</sequence>
<evidence type="ECO:0000313" key="1">
    <source>
        <dbReference type="EMBL" id="GFP22250.1"/>
    </source>
</evidence>
<reference evidence="1 2" key="1">
    <citation type="journal article" date="2020" name="Front. Microbiol.">
        <title>Single-cell genomics of novel Actinobacteria with the Wood-Ljungdahl pathway discovered in a serpentinizing system.</title>
        <authorList>
            <person name="Merino N."/>
            <person name="Kawai M."/>
            <person name="Boyd E.S."/>
            <person name="Colman D.R."/>
            <person name="McGlynn S.E."/>
            <person name="Nealson K.H."/>
            <person name="Kurokawa K."/>
            <person name="Hongoh Y."/>
        </authorList>
    </citation>
    <scope>NUCLEOTIDE SEQUENCE [LARGE SCALE GENOMIC DNA]</scope>
    <source>
        <strain evidence="1 2">S06</strain>
    </source>
</reference>
<dbReference type="EMBL" id="BLRV01000292">
    <property type="protein sequence ID" value="GFP22250.1"/>
    <property type="molecule type" value="Genomic_DNA"/>
</dbReference>
<accession>A0A6V8NSA3</accession>
<comment type="caution">
    <text evidence="1">The sequence shown here is derived from an EMBL/GenBank/DDBJ whole genome shotgun (WGS) entry which is preliminary data.</text>
</comment>
<feature type="non-terminal residue" evidence="1">
    <location>
        <position position="1"/>
    </location>
</feature>
<evidence type="ECO:0000313" key="2">
    <source>
        <dbReference type="Proteomes" id="UP000580051"/>
    </source>
</evidence>
<organism evidence="1 2">
    <name type="scientific">Candidatus Hakubella thermalkaliphila</name>
    <dbReference type="NCBI Taxonomy" id="2754717"/>
    <lineage>
        <taxon>Bacteria</taxon>
        <taxon>Bacillati</taxon>
        <taxon>Actinomycetota</taxon>
        <taxon>Actinomycetota incertae sedis</taxon>
        <taxon>Candidatus Hakubellales</taxon>
        <taxon>Candidatus Hakubellaceae</taxon>
        <taxon>Candidatus Hakubella</taxon>
    </lineage>
</organism>